<organism evidence="3 4">
    <name type="scientific">Vanilla planifolia</name>
    <name type="common">Vanilla</name>
    <dbReference type="NCBI Taxonomy" id="51239"/>
    <lineage>
        <taxon>Eukaryota</taxon>
        <taxon>Viridiplantae</taxon>
        <taxon>Streptophyta</taxon>
        <taxon>Embryophyta</taxon>
        <taxon>Tracheophyta</taxon>
        <taxon>Spermatophyta</taxon>
        <taxon>Magnoliopsida</taxon>
        <taxon>Liliopsida</taxon>
        <taxon>Asparagales</taxon>
        <taxon>Orchidaceae</taxon>
        <taxon>Vanilloideae</taxon>
        <taxon>Vanilleae</taxon>
        <taxon>Vanilla</taxon>
    </lineage>
</organism>
<proteinExistence type="predicted"/>
<dbReference type="Proteomes" id="UP000636800">
    <property type="component" value="Unassembled WGS sequence"/>
</dbReference>
<dbReference type="EMBL" id="JADCNM010000569">
    <property type="protein sequence ID" value="KAG0446531.1"/>
    <property type="molecule type" value="Genomic_DNA"/>
</dbReference>
<dbReference type="EMBL" id="JADCNL010000568">
    <property type="protein sequence ID" value="KAG0446552.1"/>
    <property type="molecule type" value="Genomic_DNA"/>
</dbReference>
<evidence type="ECO:0000256" key="1">
    <source>
        <dbReference type="SAM" id="MobiDB-lite"/>
    </source>
</evidence>
<accession>A0A835P798</accession>
<evidence type="ECO:0000313" key="3">
    <source>
        <dbReference type="EMBL" id="KAG0446552.1"/>
    </source>
</evidence>
<evidence type="ECO:0000313" key="2">
    <source>
        <dbReference type="EMBL" id="KAG0446531.1"/>
    </source>
</evidence>
<sequence>MRSLSSEPFVLVRSECVGGAGFVPSHKQGPTSQRIPQRRKEESGGRGLVQTSRFTPEMAEPAGRRYTWRIRRTYQVRGSRVATGVMHEELQKDAKKKV</sequence>
<name>A0A835P798_VANPL</name>
<protein>
    <submittedName>
        <fullName evidence="3">Uncharacterized protein</fullName>
    </submittedName>
</protein>
<dbReference type="Proteomes" id="UP000639772">
    <property type="component" value="Unassembled WGS sequence"/>
</dbReference>
<keyword evidence="4" id="KW-1185">Reference proteome</keyword>
<evidence type="ECO:0000313" key="4">
    <source>
        <dbReference type="Proteomes" id="UP000636800"/>
    </source>
</evidence>
<dbReference type="AlphaFoldDB" id="A0A835P798"/>
<gene>
    <name evidence="3" type="ORF">HPP92_028776</name>
    <name evidence="2" type="ORF">HPP92_028787</name>
</gene>
<comment type="caution">
    <text evidence="3">The sequence shown here is derived from an EMBL/GenBank/DDBJ whole genome shotgun (WGS) entry which is preliminary data.</text>
</comment>
<evidence type="ECO:0000313" key="5">
    <source>
        <dbReference type="Proteomes" id="UP000639772"/>
    </source>
</evidence>
<feature type="region of interest" description="Disordered" evidence="1">
    <location>
        <begin position="20"/>
        <end position="52"/>
    </location>
</feature>
<reference evidence="4 5" key="1">
    <citation type="journal article" date="2020" name="Nat. Food">
        <title>A phased Vanilla planifolia genome enables genetic improvement of flavour and production.</title>
        <authorList>
            <person name="Hasing T."/>
            <person name="Tang H."/>
            <person name="Brym M."/>
            <person name="Khazi F."/>
            <person name="Huang T."/>
            <person name="Chambers A.H."/>
        </authorList>
    </citation>
    <scope>NUCLEOTIDE SEQUENCE [LARGE SCALE GENOMIC DNA]</scope>
    <source>
        <tissue evidence="3">Leaf</tissue>
    </source>
</reference>